<evidence type="ECO:0000313" key="1">
    <source>
        <dbReference type="EMBL" id="KCZ89519.1"/>
    </source>
</evidence>
<protein>
    <submittedName>
        <fullName evidence="1">Uncharacterized protein</fullName>
    </submittedName>
</protein>
<organism evidence="1 2">
    <name type="scientific">Hyphomonas johnsonii MHS-2</name>
    <dbReference type="NCBI Taxonomy" id="1280950"/>
    <lineage>
        <taxon>Bacteria</taxon>
        <taxon>Pseudomonadati</taxon>
        <taxon>Pseudomonadota</taxon>
        <taxon>Alphaproteobacteria</taxon>
        <taxon>Hyphomonadales</taxon>
        <taxon>Hyphomonadaceae</taxon>
        <taxon>Hyphomonas</taxon>
    </lineage>
</organism>
<evidence type="ECO:0000313" key="2">
    <source>
        <dbReference type="Proteomes" id="UP000025171"/>
    </source>
</evidence>
<dbReference type="AlphaFoldDB" id="A0A059FFY3"/>
<sequence length="71" mass="8035">MRPRNHRCPVILPHARVTRSDDADQLVAELGRASHFRPEGVFYHAGFDIDAAITQRRAVLVRLLTMISSLI</sequence>
<comment type="caution">
    <text evidence="1">The sequence shown here is derived from an EMBL/GenBank/DDBJ whole genome shotgun (WGS) entry which is preliminary data.</text>
</comment>
<keyword evidence="2" id="KW-1185">Reference proteome</keyword>
<accession>A0A059FFY3</accession>
<dbReference type="EMBL" id="ARYK01000008">
    <property type="protein sequence ID" value="KCZ89519.1"/>
    <property type="molecule type" value="Genomic_DNA"/>
</dbReference>
<name>A0A059FFY3_9PROT</name>
<proteinExistence type="predicted"/>
<dbReference type="Proteomes" id="UP000025171">
    <property type="component" value="Unassembled WGS sequence"/>
</dbReference>
<gene>
    <name evidence="1" type="ORF">HJO_14917</name>
</gene>
<reference evidence="1 2" key="1">
    <citation type="journal article" date="2014" name="Antonie Van Leeuwenhoek">
        <title>Hyphomonas beringensis sp. nov. and Hyphomonas chukchiensis sp. nov., isolated from surface seawater of the Bering Sea and Chukchi Sea.</title>
        <authorList>
            <person name="Li C."/>
            <person name="Lai Q."/>
            <person name="Li G."/>
            <person name="Dong C."/>
            <person name="Wang J."/>
            <person name="Liao Y."/>
            <person name="Shao Z."/>
        </authorList>
    </citation>
    <scope>NUCLEOTIDE SEQUENCE [LARGE SCALE GENOMIC DNA]</scope>
    <source>
        <strain evidence="1 2">MHS-2</strain>
    </source>
</reference>